<evidence type="ECO:0000313" key="9">
    <source>
        <dbReference type="Proteomes" id="UP000789901"/>
    </source>
</evidence>
<evidence type="ECO:0000256" key="1">
    <source>
        <dbReference type="ARBA" id="ARBA00011073"/>
    </source>
</evidence>
<evidence type="ECO:0000256" key="2">
    <source>
        <dbReference type="ARBA" id="ARBA00022670"/>
    </source>
</evidence>
<dbReference type="PROSITE" id="PS00138">
    <property type="entry name" value="SUBTILASE_SER"/>
    <property type="match status" value="1"/>
</dbReference>
<dbReference type="Proteomes" id="UP000789901">
    <property type="component" value="Unassembled WGS sequence"/>
</dbReference>
<dbReference type="InterPro" id="IPR050131">
    <property type="entry name" value="Peptidase_S8_subtilisin-like"/>
</dbReference>
<evidence type="ECO:0000256" key="4">
    <source>
        <dbReference type="ARBA" id="ARBA00022825"/>
    </source>
</evidence>
<organism evidence="8 9">
    <name type="scientific">Gigaspora margarita</name>
    <dbReference type="NCBI Taxonomy" id="4874"/>
    <lineage>
        <taxon>Eukaryota</taxon>
        <taxon>Fungi</taxon>
        <taxon>Fungi incertae sedis</taxon>
        <taxon>Mucoromycota</taxon>
        <taxon>Glomeromycotina</taxon>
        <taxon>Glomeromycetes</taxon>
        <taxon>Diversisporales</taxon>
        <taxon>Gigasporaceae</taxon>
        <taxon>Gigaspora</taxon>
    </lineage>
</organism>
<evidence type="ECO:0000256" key="5">
    <source>
        <dbReference type="PROSITE-ProRule" id="PRU01240"/>
    </source>
</evidence>
<dbReference type="PROSITE" id="PS51892">
    <property type="entry name" value="SUBTILASE"/>
    <property type="match status" value="1"/>
</dbReference>
<evidence type="ECO:0000256" key="3">
    <source>
        <dbReference type="ARBA" id="ARBA00022801"/>
    </source>
</evidence>
<accession>A0ABN7UHH8</accession>
<proteinExistence type="inferred from homology"/>
<dbReference type="EMBL" id="CAJVQB010003115">
    <property type="protein sequence ID" value="CAG8598100.1"/>
    <property type="molecule type" value="Genomic_DNA"/>
</dbReference>
<dbReference type="Pfam" id="PF00082">
    <property type="entry name" value="Peptidase_S8"/>
    <property type="match status" value="1"/>
</dbReference>
<comment type="caution">
    <text evidence="5">Lacks conserved residue(s) required for the propagation of feature annotation.</text>
</comment>
<keyword evidence="3" id="KW-0378">Hydrolase</keyword>
<keyword evidence="6" id="KW-0812">Transmembrane</keyword>
<comment type="similarity">
    <text evidence="1 5">Belongs to the peptidase S8 family.</text>
</comment>
<dbReference type="PRINTS" id="PR00723">
    <property type="entry name" value="SUBTILISIN"/>
</dbReference>
<dbReference type="InterPro" id="IPR036852">
    <property type="entry name" value="Peptidase_S8/S53_dom_sf"/>
</dbReference>
<evidence type="ECO:0000259" key="7">
    <source>
        <dbReference type="Pfam" id="PF00082"/>
    </source>
</evidence>
<dbReference type="InterPro" id="IPR000209">
    <property type="entry name" value="Peptidase_S8/S53_dom"/>
</dbReference>
<dbReference type="PANTHER" id="PTHR43806">
    <property type="entry name" value="PEPTIDASE S8"/>
    <property type="match status" value="1"/>
</dbReference>
<name>A0ABN7UHH8_GIGMA</name>
<reference evidence="8 9" key="1">
    <citation type="submission" date="2021-06" db="EMBL/GenBank/DDBJ databases">
        <authorList>
            <person name="Kallberg Y."/>
            <person name="Tangrot J."/>
            <person name="Rosling A."/>
        </authorList>
    </citation>
    <scope>NUCLEOTIDE SEQUENCE [LARGE SCALE GENOMIC DNA]</scope>
    <source>
        <strain evidence="8 9">120-4 pot B 10/14</strain>
    </source>
</reference>
<gene>
    <name evidence="8" type="ORF">GMARGA_LOCUS6746</name>
</gene>
<keyword evidence="6" id="KW-0472">Membrane</keyword>
<evidence type="ECO:0000256" key="6">
    <source>
        <dbReference type="SAM" id="Phobius"/>
    </source>
</evidence>
<dbReference type="SUPFAM" id="SSF52743">
    <property type="entry name" value="Subtilisin-like"/>
    <property type="match status" value="1"/>
</dbReference>
<sequence length="437" mass="46842">MFISFTSVNSISLISILLINISLLFIIPANAGSILDCPSSATATSDSGTEYIVTLKTNSQDEANLIFDDILKCLKTKLDKVKDIASQCSNIDPRNIPSTLPNVISSNQYFRDLSFSNFYAFSGYYNQDFVSALSDWDAVSQVKPIIPMKANGLINLNNNQPNQPNVTEDTTLWNLDRIDQESRPLDGKYTYPSCAGKNINMYIVDTGIDIMHDEFGGRAKYGKSVCIGCPPCPWDDHGINLIAVKVLNAAGSGTDADIIAGLQFVYNDYQKTKKKSIVNMSLGGGKSDALNDAVDVITAAGIFVAVAAGNSKDDSCNYSPASAPSAIAVGAIQNTDNDALPDYSNFGKCVPIYAPGDSVLSTYVKAIIYSTTATLSGTSMASPHVAGAIALYLCSDSTEMTPSDMRTLLTSKCDKNLIGNLPADSDNCILRTPYTKN</sequence>
<dbReference type="PANTHER" id="PTHR43806:SF11">
    <property type="entry name" value="CEREVISIN-RELATED"/>
    <property type="match status" value="1"/>
</dbReference>
<keyword evidence="6" id="KW-1133">Transmembrane helix</keyword>
<dbReference type="InterPro" id="IPR023828">
    <property type="entry name" value="Peptidase_S8_Ser-AS"/>
</dbReference>
<dbReference type="InterPro" id="IPR034193">
    <property type="entry name" value="PCSK9_ProteinaseK-like"/>
</dbReference>
<protein>
    <submittedName>
        <fullName evidence="8">36631_t:CDS:1</fullName>
    </submittedName>
</protein>
<keyword evidence="9" id="KW-1185">Reference proteome</keyword>
<keyword evidence="4" id="KW-0720">Serine protease</keyword>
<keyword evidence="2" id="KW-0645">Protease</keyword>
<feature type="transmembrane region" description="Helical" evidence="6">
    <location>
        <begin position="12"/>
        <end position="31"/>
    </location>
</feature>
<dbReference type="CDD" id="cd04077">
    <property type="entry name" value="Peptidases_S8_PCSK9_ProteinaseK_like"/>
    <property type="match status" value="1"/>
</dbReference>
<dbReference type="InterPro" id="IPR015500">
    <property type="entry name" value="Peptidase_S8_subtilisin-rel"/>
</dbReference>
<dbReference type="Gene3D" id="3.40.50.200">
    <property type="entry name" value="Peptidase S8/S53 domain"/>
    <property type="match status" value="1"/>
</dbReference>
<feature type="domain" description="Peptidase S8/S53" evidence="7">
    <location>
        <begin position="238"/>
        <end position="414"/>
    </location>
</feature>
<evidence type="ECO:0000313" key="8">
    <source>
        <dbReference type="EMBL" id="CAG8598100.1"/>
    </source>
</evidence>
<comment type="caution">
    <text evidence="8">The sequence shown here is derived from an EMBL/GenBank/DDBJ whole genome shotgun (WGS) entry which is preliminary data.</text>
</comment>